<dbReference type="SMART" id="SM01204">
    <property type="entry name" value="FIST_C"/>
    <property type="match status" value="1"/>
</dbReference>
<comment type="caution">
    <text evidence="3">The sequence shown here is derived from an EMBL/GenBank/DDBJ whole genome shotgun (WGS) entry which is preliminary data.</text>
</comment>
<evidence type="ECO:0000259" key="2">
    <source>
        <dbReference type="SMART" id="SM01204"/>
    </source>
</evidence>
<feature type="domain" description="FIST" evidence="1">
    <location>
        <begin position="29"/>
        <end position="221"/>
    </location>
</feature>
<dbReference type="Proteomes" id="UP001336314">
    <property type="component" value="Unassembled WGS sequence"/>
</dbReference>
<evidence type="ECO:0000259" key="1">
    <source>
        <dbReference type="SMART" id="SM00897"/>
    </source>
</evidence>
<protein>
    <submittedName>
        <fullName evidence="3">FIST N-terminal domain-containing protein</fullName>
    </submittedName>
</protein>
<sequence length="392" mass="41856">MFSIESHHIAASSTVEAAKQLQSLLASHERQFLIGFCEADLLKALPDDLSSTSPCLLASSCLGSANEHQLSLQQHSISVLRFTDKAGFYGVASSQEASDVRAAAAKTLLSAMEKSGRGHLSPQLIWCFQTPGQEEQVLLGIQDIVGTKVPVFGGSSADNSIEGQWGLHDGSQKLAQGFIIAVLYPSVPVLGYFGSGYELTELSGKVTKVTGRKLQEIDGQPAVDVINRWRTQLGHPMLEDGNVLAASTMTPIARLKSSSDIPLLLLSHPAMASGGCLDLFSEVHQGERLHLALGSTMQLIERGPQVIRIARDIAKLRGMLSLEGAIIIFCGGCMLAIQSAMSEVQAAMAAELPKLPFIMGFTFGEQGTFSDGESRHGNLMISCTLFGGDRET</sequence>
<feature type="domain" description="FIST C-domain" evidence="2">
    <location>
        <begin position="222"/>
        <end position="369"/>
    </location>
</feature>
<dbReference type="RefSeq" id="WP_330129380.1">
    <property type="nucleotide sequence ID" value="NZ_JAUHLI010000012.1"/>
</dbReference>
<accession>A0ABU7J703</accession>
<dbReference type="Pfam" id="PF08495">
    <property type="entry name" value="FIST"/>
    <property type="match status" value="1"/>
</dbReference>
<dbReference type="InterPro" id="IPR019494">
    <property type="entry name" value="FIST_C"/>
</dbReference>
<dbReference type="Pfam" id="PF10442">
    <property type="entry name" value="FIST_C"/>
    <property type="match status" value="1"/>
</dbReference>
<gene>
    <name evidence="3" type="ORF">QWY20_12685</name>
</gene>
<proteinExistence type="predicted"/>
<dbReference type="EMBL" id="JAUHLI010000012">
    <property type="protein sequence ID" value="MEE2002311.1"/>
    <property type="molecule type" value="Genomic_DNA"/>
</dbReference>
<dbReference type="PANTHER" id="PTHR40252:SF2">
    <property type="entry name" value="BLR0328 PROTEIN"/>
    <property type="match status" value="1"/>
</dbReference>
<dbReference type="SMART" id="SM00897">
    <property type="entry name" value="FIST"/>
    <property type="match status" value="1"/>
</dbReference>
<reference evidence="3 4" key="1">
    <citation type="submission" date="2023-07" db="EMBL/GenBank/DDBJ databases">
        <title>Alkalimonas sp., MEB108 novel, alkaliphilic bacterium isolated from Lonar Lake, India.</title>
        <authorList>
            <person name="Joshi A."/>
            <person name="Thite S."/>
        </authorList>
    </citation>
    <scope>NUCLEOTIDE SEQUENCE [LARGE SCALE GENOMIC DNA]</scope>
    <source>
        <strain evidence="3 4">MEB108</strain>
    </source>
</reference>
<organism evidence="3 4">
    <name type="scientific">Alkalimonas cellulosilytica</name>
    <dbReference type="NCBI Taxonomy" id="3058395"/>
    <lineage>
        <taxon>Bacteria</taxon>
        <taxon>Pseudomonadati</taxon>
        <taxon>Pseudomonadota</taxon>
        <taxon>Gammaproteobacteria</taxon>
        <taxon>Alkalimonas</taxon>
    </lineage>
</organism>
<evidence type="ECO:0000313" key="4">
    <source>
        <dbReference type="Proteomes" id="UP001336314"/>
    </source>
</evidence>
<keyword evidence="4" id="KW-1185">Reference proteome</keyword>
<evidence type="ECO:0000313" key="3">
    <source>
        <dbReference type="EMBL" id="MEE2002311.1"/>
    </source>
</evidence>
<name>A0ABU7J703_9GAMM</name>
<dbReference type="PANTHER" id="PTHR40252">
    <property type="entry name" value="BLR0328 PROTEIN"/>
    <property type="match status" value="1"/>
</dbReference>
<dbReference type="InterPro" id="IPR013702">
    <property type="entry name" value="FIST_domain_N"/>
</dbReference>